<feature type="domain" description="Glutamine amidotransferase" evidence="2">
    <location>
        <begin position="4"/>
        <end position="192"/>
    </location>
</feature>
<dbReference type="InterPro" id="IPR050472">
    <property type="entry name" value="Anth_synth/Amidotransfase"/>
</dbReference>
<dbReference type="PROSITE" id="PS51273">
    <property type="entry name" value="GATASE_TYPE_1"/>
    <property type="match status" value="1"/>
</dbReference>
<dbReference type="InterPro" id="IPR029062">
    <property type="entry name" value="Class_I_gatase-like"/>
</dbReference>
<gene>
    <name evidence="3" type="ORF">BTW10_03020</name>
</gene>
<dbReference type="GO" id="GO:0046654">
    <property type="term" value="P:tetrahydrofolate biosynthetic process"/>
    <property type="evidence" value="ECO:0007669"/>
    <property type="project" value="TreeGrafter"/>
</dbReference>
<dbReference type="GO" id="GO:0046820">
    <property type="term" value="F:4-amino-4-deoxychorismate synthase activity"/>
    <property type="evidence" value="ECO:0007669"/>
    <property type="project" value="TreeGrafter"/>
</dbReference>
<dbReference type="AlphaFoldDB" id="A0A1Q8TGH5"/>
<proteinExistence type="predicted"/>
<dbReference type="PRINTS" id="PR00097">
    <property type="entry name" value="ANTSNTHASEII"/>
</dbReference>
<dbReference type="FunFam" id="3.40.50.880:FF:000003">
    <property type="entry name" value="Anthranilate synthase component II"/>
    <property type="match status" value="1"/>
</dbReference>
<dbReference type="PRINTS" id="PR00096">
    <property type="entry name" value="GATASE"/>
</dbReference>
<comment type="caution">
    <text evidence="3">The sequence shown here is derived from an EMBL/GenBank/DDBJ whole genome shotgun (WGS) entry which is preliminary data.</text>
</comment>
<dbReference type="InterPro" id="IPR006221">
    <property type="entry name" value="TrpG/PapA_dom"/>
</dbReference>
<dbReference type="SUPFAM" id="SSF52317">
    <property type="entry name" value="Class I glutamine amidotransferase-like"/>
    <property type="match status" value="1"/>
</dbReference>
<evidence type="ECO:0000313" key="4">
    <source>
        <dbReference type="Proteomes" id="UP000186806"/>
    </source>
</evidence>
<reference evidence="3 4" key="1">
    <citation type="submission" date="2016-12" db="EMBL/GenBank/DDBJ databases">
        <title>Draft genome sequences of strains Salinicola socius SMB35, Salinicola sp. MH3R3-1 and Chromohalobacter sp. SMB17 from the Verkhnekamsk potash mining region of Russia.</title>
        <authorList>
            <person name="Mavrodi D.V."/>
            <person name="Olsson B.E."/>
            <person name="Korsakova E.S."/>
            <person name="Pyankova A."/>
            <person name="Mavrodi O.V."/>
            <person name="Plotnikova E.G."/>
        </authorList>
    </citation>
    <scope>NUCLEOTIDE SEQUENCE [LARGE SCALE GENOMIC DNA]</scope>
    <source>
        <strain evidence="3 4">SMB17</strain>
    </source>
</reference>
<dbReference type="GO" id="GO:0000162">
    <property type="term" value="P:L-tryptophan biosynthetic process"/>
    <property type="evidence" value="ECO:0007669"/>
    <property type="project" value="TreeGrafter"/>
</dbReference>
<dbReference type="RefSeq" id="WP_075368388.1">
    <property type="nucleotide sequence ID" value="NZ_JBQCXM010000100.1"/>
</dbReference>
<dbReference type="GO" id="GO:0004049">
    <property type="term" value="F:anthranilate synthase activity"/>
    <property type="evidence" value="ECO:0007669"/>
    <property type="project" value="TreeGrafter"/>
</dbReference>
<evidence type="ECO:0000256" key="1">
    <source>
        <dbReference type="ARBA" id="ARBA00022962"/>
    </source>
</evidence>
<sequence length="206" mass="22791">MLCLIDNYDSFTYNIVSYLNQLGIQPWIVKNDAMTLDQLASHDIEGILISPGPCTPSQSGITLEAVKAYAGKVPILGICLGHEAIAEAFGGYIEHAREVMHGKVSHVHHDGRGVFAGVSQPVRVTRYHSLIVTRQRMPADFEISAWTCDAQGNIEDVMGIRHRDLDIEGVQFHPESILTEHGHLMLANFLRKLDQHRPSLGKAVGF</sequence>
<dbReference type="GO" id="GO:0005829">
    <property type="term" value="C:cytosol"/>
    <property type="evidence" value="ECO:0007669"/>
    <property type="project" value="TreeGrafter"/>
</dbReference>
<dbReference type="STRING" id="223900.GCA_000821045_01794"/>
<dbReference type="PRINTS" id="PR00099">
    <property type="entry name" value="CPSGATASE"/>
</dbReference>
<keyword evidence="4" id="KW-1185">Reference proteome</keyword>
<evidence type="ECO:0000259" key="2">
    <source>
        <dbReference type="Pfam" id="PF00117"/>
    </source>
</evidence>
<name>A0A1Q8TGH5_9GAMM</name>
<dbReference type="CDD" id="cd01743">
    <property type="entry name" value="GATase1_Anthranilate_Synthase"/>
    <property type="match status" value="1"/>
</dbReference>
<dbReference type="PANTHER" id="PTHR43418:SF4">
    <property type="entry name" value="MULTIFUNCTIONAL TRYPTOPHAN BIOSYNTHESIS PROTEIN"/>
    <property type="match status" value="1"/>
</dbReference>
<protein>
    <submittedName>
        <fullName evidence="3">Anthranilate/aminodeoxychorismate synthase component II</fullName>
    </submittedName>
</protein>
<dbReference type="Pfam" id="PF00117">
    <property type="entry name" value="GATase"/>
    <property type="match status" value="1"/>
</dbReference>
<dbReference type="PANTHER" id="PTHR43418">
    <property type="entry name" value="MULTIFUNCTIONAL TRYPTOPHAN BIOSYNTHESIS PROTEIN-RELATED"/>
    <property type="match status" value="1"/>
</dbReference>
<accession>A0A1Q8TGH5</accession>
<organism evidence="3 4">
    <name type="scientific">Chromohalobacter japonicus</name>
    <dbReference type="NCBI Taxonomy" id="223900"/>
    <lineage>
        <taxon>Bacteria</taxon>
        <taxon>Pseudomonadati</taxon>
        <taxon>Pseudomonadota</taxon>
        <taxon>Gammaproteobacteria</taxon>
        <taxon>Oceanospirillales</taxon>
        <taxon>Halomonadaceae</taxon>
        <taxon>Chromohalobacter</taxon>
    </lineage>
</organism>
<evidence type="ECO:0000313" key="3">
    <source>
        <dbReference type="EMBL" id="OLO12758.1"/>
    </source>
</evidence>
<dbReference type="NCBIfam" id="TIGR00566">
    <property type="entry name" value="trpG_papA"/>
    <property type="match status" value="1"/>
</dbReference>
<dbReference type="EMBL" id="MSDQ01000006">
    <property type="protein sequence ID" value="OLO12758.1"/>
    <property type="molecule type" value="Genomic_DNA"/>
</dbReference>
<dbReference type="InterPro" id="IPR017926">
    <property type="entry name" value="GATASE"/>
</dbReference>
<dbReference type="Gene3D" id="3.40.50.880">
    <property type="match status" value="1"/>
</dbReference>
<dbReference type="Proteomes" id="UP000186806">
    <property type="component" value="Unassembled WGS sequence"/>
</dbReference>
<keyword evidence="1" id="KW-0315">Glutamine amidotransferase</keyword>